<dbReference type="PROSITE" id="PS50076">
    <property type="entry name" value="DNAJ_2"/>
    <property type="match status" value="1"/>
</dbReference>
<organism evidence="3 4">
    <name type="scientific">Chroogloeocystis siderophila 5.2 s.c.1</name>
    <dbReference type="NCBI Taxonomy" id="247279"/>
    <lineage>
        <taxon>Bacteria</taxon>
        <taxon>Bacillati</taxon>
        <taxon>Cyanobacteriota</taxon>
        <taxon>Cyanophyceae</taxon>
        <taxon>Oscillatoriophycideae</taxon>
        <taxon>Chroococcales</taxon>
        <taxon>Chroococcaceae</taxon>
        <taxon>Chroogloeocystis</taxon>
    </lineage>
</organism>
<dbReference type="EMBL" id="MRCC01000002">
    <property type="protein sequence ID" value="OKH28709.1"/>
    <property type="molecule type" value="Genomic_DNA"/>
</dbReference>
<dbReference type="GO" id="GO:0051087">
    <property type="term" value="F:protein-folding chaperone binding"/>
    <property type="evidence" value="ECO:0007669"/>
    <property type="project" value="TreeGrafter"/>
</dbReference>
<evidence type="ECO:0000259" key="2">
    <source>
        <dbReference type="PROSITE" id="PS50076"/>
    </source>
</evidence>
<evidence type="ECO:0000313" key="3">
    <source>
        <dbReference type="EMBL" id="OKH28709.1"/>
    </source>
</evidence>
<dbReference type="AlphaFoldDB" id="A0A1U7HYQ2"/>
<dbReference type="RefSeq" id="WP_073547867.1">
    <property type="nucleotide sequence ID" value="NZ_CAWMVK010000012.1"/>
</dbReference>
<dbReference type="InterPro" id="IPR036869">
    <property type="entry name" value="J_dom_sf"/>
</dbReference>
<reference evidence="3 4" key="1">
    <citation type="submission" date="2016-11" db="EMBL/GenBank/DDBJ databases">
        <title>Draft Genome Sequences of Nine Cyanobacterial Strains from Diverse Habitats.</title>
        <authorList>
            <person name="Zhu T."/>
            <person name="Hou S."/>
            <person name="Lu X."/>
            <person name="Hess W.R."/>
        </authorList>
    </citation>
    <scope>NUCLEOTIDE SEQUENCE [LARGE SCALE GENOMIC DNA]</scope>
    <source>
        <strain evidence="3 4">5.2 s.c.1</strain>
    </source>
</reference>
<protein>
    <recommendedName>
        <fullName evidence="2">J domain-containing protein</fullName>
    </recommendedName>
</protein>
<proteinExistence type="predicted"/>
<accession>A0A1U7HYQ2</accession>
<dbReference type="Gene3D" id="1.10.287.110">
    <property type="entry name" value="DnaJ domain"/>
    <property type="match status" value="1"/>
</dbReference>
<keyword evidence="4" id="KW-1185">Reference proteome</keyword>
<evidence type="ECO:0000313" key="4">
    <source>
        <dbReference type="Proteomes" id="UP000185984"/>
    </source>
</evidence>
<dbReference type="PRINTS" id="PR00625">
    <property type="entry name" value="JDOMAIN"/>
</dbReference>
<dbReference type="CDD" id="cd06257">
    <property type="entry name" value="DnaJ"/>
    <property type="match status" value="1"/>
</dbReference>
<dbReference type="SMART" id="SM00271">
    <property type="entry name" value="DnaJ"/>
    <property type="match status" value="1"/>
</dbReference>
<dbReference type="Pfam" id="PF00226">
    <property type="entry name" value="DnaJ"/>
    <property type="match status" value="1"/>
</dbReference>
<dbReference type="GO" id="GO:0005737">
    <property type="term" value="C:cytoplasm"/>
    <property type="evidence" value="ECO:0007669"/>
    <property type="project" value="TreeGrafter"/>
</dbReference>
<dbReference type="STRING" id="247279.NIES1031_02025"/>
<dbReference type="Proteomes" id="UP000185984">
    <property type="component" value="Unassembled WGS sequence"/>
</dbReference>
<dbReference type="OrthoDB" id="9779889at2"/>
<keyword evidence="1" id="KW-1133">Transmembrane helix</keyword>
<name>A0A1U7HYQ2_9CHRO</name>
<comment type="caution">
    <text evidence="3">The sequence shown here is derived from an EMBL/GenBank/DDBJ whole genome shotgun (WGS) entry which is preliminary data.</text>
</comment>
<dbReference type="PANTHER" id="PTHR43948:SF10">
    <property type="entry name" value="MRJ, ISOFORM E"/>
    <property type="match status" value="1"/>
</dbReference>
<gene>
    <name evidence="3" type="ORF">NIES1031_02025</name>
</gene>
<dbReference type="GO" id="GO:0044183">
    <property type="term" value="F:protein folding chaperone"/>
    <property type="evidence" value="ECO:0007669"/>
    <property type="project" value="TreeGrafter"/>
</dbReference>
<feature type="domain" description="J" evidence="2">
    <location>
        <begin position="6"/>
        <end position="93"/>
    </location>
</feature>
<dbReference type="PANTHER" id="PTHR43948">
    <property type="entry name" value="DNAJ HOMOLOG SUBFAMILY B"/>
    <property type="match status" value="1"/>
</dbReference>
<dbReference type="SUPFAM" id="SSF46565">
    <property type="entry name" value="Chaperone J-domain"/>
    <property type="match status" value="1"/>
</dbReference>
<evidence type="ECO:0000256" key="1">
    <source>
        <dbReference type="SAM" id="Phobius"/>
    </source>
</evidence>
<keyword evidence="1" id="KW-0472">Membrane</keyword>
<sequence length="111" mass="12895">MNNIGQYYEILGLKPGVSLAEIKQAYRGLVMVWHPDRFPHHPQLQQEAQEKIKIINEAYAIVKSCQTLTDPQHCLEQGNAGSSLEREIYYKIIIFSWTLSWFILVVLNSYQ</sequence>
<dbReference type="InterPro" id="IPR001623">
    <property type="entry name" value="DnaJ_domain"/>
</dbReference>
<keyword evidence="1" id="KW-0812">Transmembrane</keyword>
<feature type="transmembrane region" description="Helical" evidence="1">
    <location>
        <begin position="88"/>
        <end position="107"/>
    </location>
</feature>
<dbReference type="GO" id="GO:0051082">
    <property type="term" value="F:unfolded protein binding"/>
    <property type="evidence" value="ECO:0007669"/>
    <property type="project" value="TreeGrafter"/>
</dbReference>